<protein>
    <submittedName>
        <fullName evidence="1">Uncharacterized protein</fullName>
    </submittedName>
</protein>
<dbReference type="GeneID" id="31001098"/>
<dbReference type="Proteomes" id="UP000214365">
    <property type="component" value="Unassembled WGS sequence"/>
</dbReference>
<sequence length="231" mass="25740">MYKRIPLDGQIRDLLSLISLANGKLAEEDLTMSQANLPIVGNEEGPSLLEELQEMKQSISTLAQKASTSEQSILILNQSNSVLEQKISVLDNSNSALSERIMHLHQEEMLGHVAELESFLPDNDPWSDDRVARNLAVHGGDFRKSEEALRYIEEHDVTRLKGAVEGFRRRYGISRTDYHDFQLATGPDEVIHALNKKSDVAHFTLLKRCNGSSRKAATEVCDSIISAASLK</sequence>
<reference evidence="1 2" key="1">
    <citation type="submission" date="2015-06" db="EMBL/GenBank/DDBJ databases">
        <title>Talaromyces atroroseus IBT 11181 draft genome.</title>
        <authorList>
            <person name="Rasmussen K.B."/>
            <person name="Rasmussen S."/>
            <person name="Petersen B."/>
            <person name="Sicheritz-Ponten T."/>
            <person name="Mortensen U.H."/>
            <person name="Thrane U."/>
        </authorList>
    </citation>
    <scope>NUCLEOTIDE SEQUENCE [LARGE SCALE GENOMIC DNA]</scope>
    <source>
        <strain evidence="1 2">IBT 11181</strain>
    </source>
</reference>
<proteinExistence type="predicted"/>
<name>A0A1Q5Q9S0_TALAT</name>
<evidence type="ECO:0000313" key="1">
    <source>
        <dbReference type="EMBL" id="OKL62676.1"/>
    </source>
</evidence>
<dbReference type="EMBL" id="LFMY01000002">
    <property type="protein sequence ID" value="OKL62676.1"/>
    <property type="molecule type" value="Genomic_DNA"/>
</dbReference>
<gene>
    <name evidence="1" type="ORF">UA08_01343</name>
</gene>
<comment type="caution">
    <text evidence="1">The sequence shown here is derived from an EMBL/GenBank/DDBJ whole genome shotgun (WGS) entry which is preliminary data.</text>
</comment>
<dbReference type="RefSeq" id="XP_020122797.1">
    <property type="nucleotide sequence ID" value="XM_020260997.1"/>
</dbReference>
<organism evidence="1 2">
    <name type="scientific">Talaromyces atroroseus</name>
    <dbReference type="NCBI Taxonomy" id="1441469"/>
    <lineage>
        <taxon>Eukaryota</taxon>
        <taxon>Fungi</taxon>
        <taxon>Dikarya</taxon>
        <taxon>Ascomycota</taxon>
        <taxon>Pezizomycotina</taxon>
        <taxon>Eurotiomycetes</taxon>
        <taxon>Eurotiomycetidae</taxon>
        <taxon>Eurotiales</taxon>
        <taxon>Trichocomaceae</taxon>
        <taxon>Talaromyces</taxon>
        <taxon>Talaromyces sect. Trachyspermi</taxon>
    </lineage>
</organism>
<dbReference type="AlphaFoldDB" id="A0A1Q5Q9S0"/>
<accession>A0A1Q5Q9S0</accession>
<evidence type="ECO:0000313" key="2">
    <source>
        <dbReference type="Proteomes" id="UP000214365"/>
    </source>
</evidence>
<keyword evidence="2" id="KW-1185">Reference proteome</keyword>